<dbReference type="GO" id="GO:0090575">
    <property type="term" value="C:RNA polymerase II transcription regulator complex"/>
    <property type="evidence" value="ECO:0007669"/>
    <property type="project" value="TreeGrafter"/>
</dbReference>
<dbReference type="Gene3D" id="1.10.10.10">
    <property type="entry name" value="Winged helix-like DNA-binding domain superfamily/Winged helix DNA-binding domain"/>
    <property type="match status" value="1"/>
</dbReference>
<protein>
    <recommendedName>
        <fullName evidence="7">E2F/DP family winged-helix DNA-binding domain-containing protein</fullName>
    </recommendedName>
</protein>
<dbReference type="Gene3D" id="6.10.250.540">
    <property type="match status" value="1"/>
</dbReference>
<dbReference type="Proteomes" id="UP001432322">
    <property type="component" value="Unassembled WGS sequence"/>
</dbReference>
<dbReference type="InterPro" id="IPR003316">
    <property type="entry name" value="E2F_WHTH_DNA-bd_dom"/>
</dbReference>
<evidence type="ECO:0000259" key="7">
    <source>
        <dbReference type="SMART" id="SM01372"/>
    </source>
</evidence>
<dbReference type="SMART" id="SM01372">
    <property type="entry name" value="E2F_TDP"/>
    <property type="match status" value="1"/>
</dbReference>
<feature type="non-terminal residue" evidence="8">
    <location>
        <position position="1"/>
    </location>
</feature>
<dbReference type="InterPro" id="IPR032198">
    <property type="entry name" value="E2F_CC-MB"/>
</dbReference>
<dbReference type="FunFam" id="1.10.10.10:FF:000008">
    <property type="entry name" value="E2F transcription factor 1"/>
    <property type="match status" value="1"/>
</dbReference>
<feature type="domain" description="E2F/DP family winged-helix DNA-binding" evidence="7">
    <location>
        <begin position="81"/>
        <end position="147"/>
    </location>
</feature>
<reference evidence="8" key="1">
    <citation type="submission" date="2023-10" db="EMBL/GenBank/DDBJ databases">
        <title>Genome assembly of Pristionchus species.</title>
        <authorList>
            <person name="Yoshida K."/>
            <person name="Sommer R.J."/>
        </authorList>
    </citation>
    <scope>NUCLEOTIDE SEQUENCE</scope>
    <source>
        <strain evidence="8">RS5133</strain>
    </source>
</reference>
<dbReference type="EMBL" id="BTSY01000001">
    <property type="protein sequence ID" value="GMT09193.1"/>
    <property type="molecule type" value="Genomic_DNA"/>
</dbReference>
<dbReference type="GO" id="GO:0000978">
    <property type="term" value="F:RNA polymerase II cis-regulatory region sequence-specific DNA binding"/>
    <property type="evidence" value="ECO:0007669"/>
    <property type="project" value="InterPro"/>
</dbReference>
<evidence type="ECO:0000256" key="1">
    <source>
        <dbReference type="ARBA" id="ARBA00010940"/>
    </source>
</evidence>
<evidence type="ECO:0000256" key="3">
    <source>
        <dbReference type="ARBA" id="ARBA00023125"/>
    </source>
</evidence>
<feature type="region of interest" description="Disordered" evidence="6">
    <location>
        <begin position="297"/>
        <end position="369"/>
    </location>
</feature>
<dbReference type="AlphaFoldDB" id="A0AAV5USH4"/>
<gene>
    <name evidence="8" type="ORF">PFISCL1PPCAC_490</name>
</gene>
<evidence type="ECO:0000313" key="9">
    <source>
        <dbReference type="Proteomes" id="UP001432322"/>
    </source>
</evidence>
<evidence type="ECO:0000256" key="4">
    <source>
        <dbReference type="ARBA" id="ARBA00023163"/>
    </source>
</evidence>
<dbReference type="InterPro" id="IPR036390">
    <property type="entry name" value="WH_DNA-bd_sf"/>
</dbReference>
<dbReference type="SUPFAM" id="SSF46785">
    <property type="entry name" value="Winged helix' DNA-binding domain"/>
    <property type="match status" value="1"/>
</dbReference>
<evidence type="ECO:0000313" key="8">
    <source>
        <dbReference type="EMBL" id="GMT09193.1"/>
    </source>
</evidence>
<dbReference type="InterPro" id="IPR037241">
    <property type="entry name" value="E2F-DP_heterodim"/>
</dbReference>
<feature type="region of interest" description="Disordered" evidence="6">
    <location>
        <begin position="1"/>
        <end position="23"/>
    </location>
</feature>
<dbReference type="GO" id="GO:0046983">
    <property type="term" value="F:protein dimerization activity"/>
    <property type="evidence" value="ECO:0007669"/>
    <property type="project" value="InterPro"/>
</dbReference>
<keyword evidence="4 5" id="KW-0804">Transcription</keyword>
<keyword evidence="2 5" id="KW-0805">Transcription regulation</keyword>
<keyword evidence="3 5" id="KW-0238">DNA-binding</keyword>
<dbReference type="PANTHER" id="PTHR12081">
    <property type="entry name" value="TRANSCRIPTION FACTOR E2F"/>
    <property type="match status" value="1"/>
</dbReference>
<comment type="similarity">
    <text evidence="1 5">Belongs to the E2F/DP family.</text>
</comment>
<dbReference type="InterPro" id="IPR015633">
    <property type="entry name" value="E2F"/>
</dbReference>
<dbReference type="Pfam" id="PF16421">
    <property type="entry name" value="E2F_CC-MB"/>
    <property type="match status" value="1"/>
</dbReference>
<evidence type="ECO:0000256" key="5">
    <source>
        <dbReference type="RuleBase" id="RU003796"/>
    </source>
</evidence>
<organism evidence="8 9">
    <name type="scientific">Pristionchus fissidentatus</name>
    <dbReference type="NCBI Taxonomy" id="1538716"/>
    <lineage>
        <taxon>Eukaryota</taxon>
        <taxon>Metazoa</taxon>
        <taxon>Ecdysozoa</taxon>
        <taxon>Nematoda</taxon>
        <taxon>Chromadorea</taxon>
        <taxon>Rhabditida</taxon>
        <taxon>Rhabditina</taxon>
        <taxon>Diplogasteromorpha</taxon>
        <taxon>Diplogasteroidea</taxon>
        <taxon>Neodiplogasteridae</taxon>
        <taxon>Pristionchus</taxon>
    </lineage>
</organism>
<keyword evidence="9" id="KW-1185">Reference proteome</keyword>
<feature type="region of interest" description="Disordered" evidence="6">
    <location>
        <begin position="37"/>
        <end position="58"/>
    </location>
</feature>
<evidence type="ECO:0000256" key="2">
    <source>
        <dbReference type="ARBA" id="ARBA00023015"/>
    </source>
</evidence>
<keyword evidence="5" id="KW-0539">Nucleus</keyword>
<dbReference type="Pfam" id="PF02319">
    <property type="entry name" value="WHD_E2F_TDP"/>
    <property type="match status" value="1"/>
</dbReference>
<dbReference type="SUPFAM" id="SSF144074">
    <property type="entry name" value="E2F-DP heterodimerization region"/>
    <property type="match status" value="1"/>
</dbReference>
<name>A0AAV5USH4_9BILA</name>
<dbReference type="InterPro" id="IPR036388">
    <property type="entry name" value="WH-like_DNA-bd_sf"/>
</dbReference>
<evidence type="ECO:0000256" key="6">
    <source>
        <dbReference type="SAM" id="MobiDB-lite"/>
    </source>
</evidence>
<dbReference type="PANTHER" id="PTHR12081:SF18">
    <property type="entry name" value="TRANSCRIPTION FACTOR E2F2-RELATED"/>
    <property type="match status" value="1"/>
</dbReference>
<comment type="caution">
    <text evidence="8">The sequence shown here is derived from an EMBL/GenBank/DDBJ whole genome shotgun (WGS) entry which is preliminary data.</text>
</comment>
<sequence>SISVMSQEETMADMDEADTLGGVPKLEAMEQHEVVEEIEEEEEEIQQIEEEEDINVQDLDNQEMFDEDEEDDFEQPQMGTRADKSLGLLTKKFLKLLQTAPGGMVDLNTAAETLNVKQKRRIYDITNVLEGVGLIEKKSKNIIQWKGGELHRGGREEMRPEQEEYLYKLKEEMNELEKSEKELDQHIKWAKQSIKNVSEHYDNRQCAYVRKDELLKAMGMNATLFVIQAPIGTSLETAQAKSSYLHYDPTSTLTIKSQSGPASVFLVCREESLMDRARLAHHQQQMAMMEEEADTSSRYQQPKSAMYSVGDDPGPILEDEDEMMGEGGGGMDRRREMEGGEEMGGGTMMGGEGRASGGGGVAPPRNPVDNHLLDSIVVRSLSPPPSDKDYFFNSFTSESLLEIYDDTEEGF</sequence>
<proteinExistence type="inferred from homology"/>
<dbReference type="GO" id="GO:0000981">
    <property type="term" value="F:DNA-binding transcription factor activity, RNA polymerase II-specific"/>
    <property type="evidence" value="ECO:0007669"/>
    <property type="project" value="TreeGrafter"/>
</dbReference>
<comment type="subcellular location">
    <subcellularLocation>
        <location evidence="5">Nucleus</location>
    </subcellularLocation>
</comment>
<feature type="compositionally biased region" description="Gly residues" evidence="6">
    <location>
        <begin position="342"/>
        <end position="361"/>
    </location>
</feature>
<accession>A0AAV5USH4</accession>